<gene>
    <name evidence="2" type="ORF">AAFF_G00353430</name>
</gene>
<feature type="compositionally biased region" description="Basic and acidic residues" evidence="1">
    <location>
        <begin position="11"/>
        <end position="26"/>
    </location>
</feature>
<keyword evidence="3" id="KW-1185">Reference proteome</keyword>
<sequence>MSSAVSEAESELEKDTELLEKREETVARNKSGPFWFKQWFKRKKVDEKQLKQKFEEEWSRREQELMKRMGTVVVEGEHIKSPSPLLNSLRTQLNN</sequence>
<protein>
    <submittedName>
        <fullName evidence="2">Uncharacterized protein</fullName>
    </submittedName>
</protein>
<dbReference type="EMBL" id="JAINUG010000584">
    <property type="protein sequence ID" value="KAJ8366490.1"/>
    <property type="molecule type" value="Genomic_DNA"/>
</dbReference>
<name>A0AAD7R5A5_9TELE</name>
<feature type="region of interest" description="Disordered" evidence="1">
    <location>
        <begin position="1"/>
        <end position="26"/>
    </location>
</feature>
<evidence type="ECO:0000256" key="1">
    <source>
        <dbReference type="SAM" id="MobiDB-lite"/>
    </source>
</evidence>
<dbReference type="Proteomes" id="UP001221898">
    <property type="component" value="Unassembled WGS sequence"/>
</dbReference>
<feature type="non-terminal residue" evidence="2">
    <location>
        <position position="95"/>
    </location>
</feature>
<proteinExistence type="predicted"/>
<reference evidence="2" key="1">
    <citation type="journal article" date="2023" name="Science">
        <title>Genome structures resolve the early diversification of teleost fishes.</title>
        <authorList>
            <person name="Parey E."/>
            <person name="Louis A."/>
            <person name="Montfort J."/>
            <person name="Bouchez O."/>
            <person name="Roques C."/>
            <person name="Iampietro C."/>
            <person name="Lluch J."/>
            <person name="Castinel A."/>
            <person name="Donnadieu C."/>
            <person name="Desvignes T."/>
            <person name="Floi Bucao C."/>
            <person name="Jouanno E."/>
            <person name="Wen M."/>
            <person name="Mejri S."/>
            <person name="Dirks R."/>
            <person name="Jansen H."/>
            <person name="Henkel C."/>
            <person name="Chen W.J."/>
            <person name="Zahm M."/>
            <person name="Cabau C."/>
            <person name="Klopp C."/>
            <person name="Thompson A.W."/>
            <person name="Robinson-Rechavi M."/>
            <person name="Braasch I."/>
            <person name="Lecointre G."/>
            <person name="Bobe J."/>
            <person name="Postlethwait J.H."/>
            <person name="Berthelot C."/>
            <person name="Roest Crollius H."/>
            <person name="Guiguen Y."/>
        </authorList>
    </citation>
    <scope>NUCLEOTIDE SEQUENCE</scope>
    <source>
        <strain evidence="2">NC1722</strain>
    </source>
</reference>
<accession>A0AAD7R5A5</accession>
<organism evidence="2 3">
    <name type="scientific">Aldrovandia affinis</name>
    <dbReference type="NCBI Taxonomy" id="143900"/>
    <lineage>
        <taxon>Eukaryota</taxon>
        <taxon>Metazoa</taxon>
        <taxon>Chordata</taxon>
        <taxon>Craniata</taxon>
        <taxon>Vertebrata</taxon>
        <taxon>Euteleostomi</taxon>
        <taxon>Actinopterygii</taxon>
        <taxon>Neopterygii</taxon>
        <taxon>Teleostei</taxon>
        <taxon>Notacanthiformes</taxon>
        <taxon>Halosauridae</taxon>
        <taxon>Aldrovandia</taxon>
    </lineage>
</organism>
<evidence type="ECO:0000313" key="3">
    <source>
        <dbReference type="Proteomes" id="UP001221898"/>
    </source>
</evidence>
<evidence type="ECO:0000313" key="2">
    <source>
        <dbReference type="EMBL" id="KAJ8366490.1"/>
    </source>
</evidence>
<comment type="caution">
    <text evidence="2">The sequence shown here is derived from an EMBL/GenBank/DDBJ whole genome shotgun (WGS) entry which is preliminary data.</text>
</comment>
<dbReference type="AlphaFoldDB" id="A0AAD7R5A5"/>